<evidence type="ECO:0000313" key="2">
    <source>
        <dbReference type="Proteomes" id="UP001430455"/>
    </source>
</evidence>
<gene>
    <name evidence="1" type="ORF">EGH23_10270</name>
</gene>
<accession>A0AAW4PCV0</accession>
<proteinExistence type="predicted"/>
<dbReference type="EMBL" id="RKLT01000003">
    <property type="protein sequence ID" value="MBX0295265.1"/>
    <property type="molecule type" value="Genomic_DNA"/>
</dbReference>
<sequence length="116" mass="12784">MSTANWKLYVEDDVLVADFAEGMPSDAEEYRRVNEQFERLATRGEVDAHMSVLNTSASLNSNVFEKAREAAEVGTDYGITKWAIVSEGIESLALKGKVEEMGVETMTSDDEAEALD</sequence>
<protein>
    <submittedName>
        <fullName evidence="1">Uncharacterized protein</fullName>
    </submittedName>
</protein>
<dbReference type="RefSeq" id="WP_220579921.1">
    <property type="nucleotide sequence ID" value="NZ_RKLT01000003.1"/>
</dbReference>
<keyword evidence="2" id="KW-1185">Reference proteome</keyword>
<evidence type="ECO:0000313" key="1">
    <source>
        <dbReference type="EMBL" id="MBX0295265.1"/>
    </source>
</evidence>
<organism evidence="1 2">
    <name type="scientific">Haloarcula nitratireducens</name>
    <dbReference type="NCBI Taxonomy" id="2487749"/>
    <lineage>
        <taxon>Archaea</taxon>
        <taxon>Methanobacteriati</taxon>
        <taxon>Methanobacteriota</taxon>
        <taxon>Stenosarchaea group</taxon>
        <taxon>Halobacteria</taxon>
        <taxon>Halobacteriales</taxon>
        <taxon>Haloarculaceae</taxon>
        <taxon>Haloarcula</taxon>
    </lineage>
</organism>
<name>A0AAW4PCV0_9EURY</name>
<comment type="caution">
    <text evidence="1">The sequence shown here is derived from an EMBL/GenBank/DDBJ whole genome shotgun (WGS) entry which is preliminary data.</text>
</comment>
<reference evidence="1 2" key="1">
    <citation type="submission" date="2021-06" db="EMBL/GenBank/DDBJ databases">
        <title>Halomicroarcula sp. a new haloarchaeum isolated from saline soil.</title>
        <authorList>
            <person name="Duran-Viseras A."/>
            <person name="Sanchez-Porro C."/>
            <person name="Ventosa A."/>
        </authorList>
    </citation>
    <scope>NUCLEOTIDE SEQUENCE [LARGE SCALE GENOMIC DNA]</scope>
    <source>
        <strain evidence="1 2">F27</strain>
    </source>
</reference>
<dbReference type="AlphaFoldDB" id="A0AAW4PCV0"/>
<dbReference type="Proteomes" id="UP001430455">
    <property type="component" value="Unassembled WGS sequence"/>
</dbReference>